<name>A0ABX8H0D5_9BACT</name>
<keyword evidence="4" id="KW-1185">Reference proteome</keyword>
<dbReference type="NCBIfam" id="TIGR04183">
    <property type="entry name" value="Por_Secre_tail"/>
    <property type="match status" value="1"/>
</dbReference>
<evidence type="ECO:0000259" key="2">
    <source>
        <dbReference type="Pfam" id="PF18962"/>
    </source>
</evidence>
<feature type="signal peptide" evidence="1">
    <location>
        <begin position="1"/>
        <end position="18"/>
    </location>
</feature>
<organism evidence="3 4">
    <name type="scientific">Flammeovirga kamogawensis</name>
    <dbReference type="NCBI Taxonomy" id="373891"/>
    <lineage>
        <taxon>Bacteria</taxon>
        <taxon>Pseudomonadati</taxon>
        <taxon>Bacteroidota</taxon>
        <taxon>Cytophagia</taxon>
        <taxon>Cytophagales</taxon>
        <taxon>Flammeovirgaceae</taxon>
        <taxon>Flammeovirga</taxon>
    </lineage>
</organism>
<evidence type="ECO:0000313" key="3">
    <source>
        <dbReference type="EMBL" id="QWG09062.1"/>
    </source>
</evidence>
<feature type="chain" id="PRO_5045463001" evidence="1">
    <location>
        <begin position="19"/>
        <end position="382"/>
    </location>
</feature>
<dbReference type="RefSeq" id="WP_144072967.1">
    <property type="nucleotide sequence ID" value="NZ_CP076128.1"/>
</dbReference>
<dbReference type="InterPro" id="IPR026444">
    <property type="entry name" value="Secre_tail"/>
</dbReference>
<dbReference type="Gene3D" id="2.60.40.10">
    <property type="entry name" value="Immunoglobulins"/>
    <property type="match status" value="1"/>
</dbReference>
<feature type="domain" description="Secretion system C-terminal sorting" evidence="2">
    <location>
        <begin position="303"/>
        <end position="380"/>
    </location>
</feature>
<evidence type="ECO:0000256" key="1">
    <source>
        <dbReference type="SAM" id="SignalP"/>
    </source>
</evidence>
<dbReference type="InterPro" id="IPR013783">
    <property type="entry name" value="Ig-like_fold"/>
</dbReference>
<gene>
    <name evidence="3" type="ORF">KM029_08990</name>
</gene>
<evidence type="ECO:0000313" key="4">
    <source>
        <dbReference type="Proteomes" id="UP000682802"/>
    </source>
</evidence>
<protein>
    <submittedName>
        <fullName evidence="3">T9SS type A sorting domain-containing protein</fullName>
    </submittedName>
</protein>
<dbReference type="Proteomes" id="UP000682802">
    <property type="component" value="Chromosome 1"/>
</dbReference>
<dbReference type="Pfam" id="PF18962">
    <property type="entry name" value="Por_Secre_tail"/>
    <property type="match status" value="1"/>
</dbReference>
<accession>A0ABX8H0D5</accession>
<sequence length="382" mass="41634">MHKFFTLLLFIFTNNIYAQFCSPTTQDDVEKTITITSDCSLNGLVEYSVLSGYDLIINNNITLEIKTTGNVDNYVQINGNITLNEGASLTIESEAFFIINGNLSLSGNNNITIGGGGNFKSAYLIVTGDFASNGVGSSLVVANKGTIYAGSTSGLGTPSVSTGSHDGIYIEGDDDLGIEDHRDFILANSVADRVSDLPVELISFEATVNPNNTTLTWSTASEQNASHFDVMRSNDKRNWEVLATLDAAGNSNVKRDYKFVDNDLLTAVTYYKLVQVDFDEAYEEFGPLTVYPNGVEKSLTANIFPNPSADGSKIQLDGLSLGNSIQLSVIDKSGRMIFQDTIQDSPESLLYNLETRTTLYPGNYLIVIQSGNEKIVKRYIQQ</sequence>
<reference evidence="3 4" key="1">
    <citation type="submission" date="2021-05" db="EMBL/GenBank/DDBJ databases">
        <title>Comparative genomic studies on the polysaccharide-degrading batcterial strains of the Flammeovirga genus.</title>
        <authorList>
            <person name="Zewei F."/>
            <person name="Zheng Z."/>
            <person name="Yu L."/>
            <person name="Ruyue G."/>
            <person name="Yanhong M."/>
            <person name="Yuanyuan C."/>
            <person name="Jingyan G."/>
            <person name="Wenjun H."/>
        </authorList>
    </citation>
    <scope>NUCLEOTIDE SEQUENCE [LARGE SCALE GENOMIC DNA]</scope>
    <source>
        <strain evidence="3 4">YS10</strain>
    </source>
</reference>
<proteinExistence type="predicted"/>
<dbReference type="EMBL" id="CP076128">
    <property type="protein sequence ID" value="QWG09062.1"/>
    <property type="molecule type" value="Genomic_DNA"/>
</dbReference>
<keyword evidence="1" id="KW-0732">Signal</keyword>